<gene>
    <name evidence="1" type="ORF">LMG29739_03128</name>
</gene>
<evidence type="ECO:0000313" key="2">
    <source>
        <dbReference type="Proteomes" id="UP000494329"/>
    </source>
</evidence>
<sequence length="163" mass="17700">MIRESSARSLEGEERAKALIETGNRAKAAKQMILNDLSLVSICLTAAIKALESGDLVEAISSTVTASRAIGIAEADLRQLRLAQHKTGKGGRKTQDANKRNAGRAAEKVLAAYRAMNPKPRAATRAAEKLVQDNIGVPYRQVYDLIRAEKKSEKNELTLQSTE</sequence>
<name>A0A6J5DYW3_9BURK</name>
<dbReference type="Proteomes" id="UP000494329">
    <property type="component" value="Unassembled WGS sequence"/>
</dbReference>
<protein>
    <submittedName>
        <fullName evidence="1">Uncharacterized protein</fullName>
    </submittedName>
</protein>
<dbReference type="EMBL" id="CADIKF010000023">
    <property type="protein sequence ID" value="CAB3759339.1"/>
    <property type="molecule type" value="Genomic_DNA"/>
</dbReference>
<organism evidence="1 2">
    <name type="scientific">Paraburkholderia solisilvae</name>
    <dbReference type="NCBI Taxonomy" id="624376"/>
    <lineage>
        <taxon>Bacteria</taxon>
        <taxon>Pseudomonadati</taxon>
        <taxon>Pseudomonadota</taxon>
        <taxon>Betaproteobacteria</taxon>
        <taxon>Burkholderiales</taxon>
        <taxon>Burkholderiaceae</taxon>
        <taxon>Paraburkholderia</taxon>
    </lineage>
</organism>
<proteinExistence type="predicted"/>
<keyword evidence="2" id="KW-1185">Reference proteome</keyword>
<dbReference type="AlphaFoldDB" id="A0A6J5DYW3"/>
<evidence type="ECO:0000313" key="1">
    <source>
        <dbReference type="EMBL" id="CAB3759339.1"/>
    </source>
</evidence>
<accession>A0A6J5DYW3</accession>
<reference evidence="1 2" key="1">
    <citation type="submission" date="2020-04" db="EMBL/GenBank/DDBJ databases">
        <authorList>
            <person name="De Canck E."/>
        </authorList>
    </citation>
    <scope>NUCLEOTIDE SEQUENCE [LARGE SCALE GENOMIC DNA]</scope>
    <source>
        <strain evidence="1 2">LMG 29739</strain>
    </source>
</reference>